<comment type="caution">
    <text evidence="3">The sequence shown here is derived from an EMBL/GenBank/DDBJ whole genome shotgun (WGS) entry which is preliminary data.</text>
</comment>
<dbReference type="AlphaFoldDB" id="A0A3E4USC3"/>
<dbReference type="Proteomes" id="UP000283482">
    <property type="component" value="Unassembled WGS sequence"/>
</dbReference>
<gene>
    <name evidence="5" type="ORF">DW889_12435</name>
    <name evidence="4" type="ORF">DWY58_04900</name>
    <name evidence="3" type="ORF">DXC34_04060</name>
    <name evidence="2" type="ORF">F9958_15160</name>
    <name evidence="1" type="ORF">F9962_17810</name>
</gene>
<evidence type="ECO:0000313" key="8">
    <source>
        <dbReference type="Proteomes" id="UP000284161"/>
    </source>
</evidence>
<evidence type="ECO:0000313" key="2">
    <source>
        <dbReference type="EMBL" id="KAB5310677.1"/>
    </source>
</evidence>
<evidence type="ECO:0000313" key="1">
    <source>
        <dbReference type="EMBL" id="KAB5278751.1"/>
    </source>
</evidence>
<dbReference type="EMBL" id="WCLP01000080">
    <property type="protein sequence ID" value="KAB5278751.1"/>
    <property type="molecule type" value="Genomic_DNA"/>
</dbReference>
<proteinExistence type="predicted"/>
<dbReference type="EMBL" id="QSGN01000033">
    <property type="protein sequence ID" value="RHB27009.1"/>
    <property type="molecule type" value="Genomic_DNA"/>
</dbReference>
<dbReference type="EMBL" id="QSSV01000004">
    <property type="protein sequence ID" value="RGM15153.1"/>
    <property type="molecule type" value="Genomic_DNA"/>
</dbReference>
<accession>A0A3E4USC3</accession>
<evidence type="ECO:0000313" key="9">
    <source>
        <dbReference type="Proteomes" id="UP000440773"/>
    </source>
</evidence>
<evidence type="ECO:0000313" key="6">
    <source>
        <dbReference type="Proteomes" id="UP000261223"/>
    </source>
</evidence>
<dbReference type="EMBL" id="WCLE01000043">
    <property type="protein sequence ID" value="KAB5310677.1"/>
    <property type="molecule type" value="Genomic_DNA"/>
</dbReference>
<reference evidence="6 7" key="1">
    <citation type="submission" date="2018-08" db="EMBL/GenBank/DDBJ databases">
        <title>A genome reference for cultivated species of the human gut microbiota.</title>
        <authorList>
            <person name="Zou Y."/>
            <person name="Xue W."/>
            <person name="Luo G."/>
        </authorList>
    </citation>
    <scope>NUCLEOTIDE SEQUENCE [LARGE SCALE GENOMIC DNA]</scope>
    <source>
        <strain evidence="4 8">AF25-6</strain>
        <strain evidence="5 7">AM40-34</strain>
        <strain evidence="3 6">TF03-6</strain>
    </source>
</reference>
<dbReference type="Proteomes" id="UP000440773">
    <property type="component" value="Unassembled WGS sequence"/>
</dbReference>
<reference evidence="9 10" key="2">
    <citation type="journal article" date="2019" name="Nat. Med.">
        <title>A library of human gut bacterial isolates paired with longitudinal multiomics data enables mechanistic microbiome research.</title>
        <authorList>
            <person name="Poyet M."/>
            <person name="Groussin M."/>
            <person name="Gibbons S.M."/>
            <person name="Avila-Pacheco J."/>
            <person name="Jiang X."/>
            <person name="Kearney S.M."/>
            <person name="Perrotta A.R."/>
            <person name="Berdy B."/>
            <person name="Zhao S."/>
            <person name="Lieberman T.D."/>
            <person name="Swanson P.K."/>
            <person name="Smith M."/>
            <person name="Roesemann S."/>
            <person name="Alexander J.E."/>
            <person name="Rich S.A."/>
            <person name="Livny J."/>
            <person name="Vlamakis H."/>
            <person name="Clish C."/>
            <person name="Bullock K."/>
            <person name="Deik A."/>
            <person name="Scott J."/>
            <person name="Pierce K.A."/>
            <person name="Xavier R.J."/>
            <person name="Alm E.J."/>
        </authorList>
    </citation>
    <scope>NUCLEOTIDE SEQUENCE [LARGE SCALE GENOMIC DNA]</scope>
    <source>
        <strain evidence="1 9">BIOML-A17</strain>
        <strain evidence="2 10">BIOML-A6</strain>
    </source>
</reference>
<organism evidence="3 6">
    <name type="scientific">Bacteroides stercoris</name>
    <dbReference type="NCBI Taxonomy" id="46506"/>
    <lineage>
        <taxon>Bacteria</taxon>
        <taxon>Pseudomonadati</taxon>
        <taxon>Bacteroidota</taxon>
        <taxon>Bacteroidia</taxon>
        <taxon>Bacteroidales</taxon>
        <taxon>Bacteroidaceae</taxon>
        <taxon>Bacteroides</taxon>
    </lineage>
</organism>
<evidence type="ECO:0000313" key="7">
    <source>
        <dbReference type="Proteomes" id="UP000283482"/>
    </source>
</evidence>
<evidence type="ECO:0000313" key="5">
    <source>
        <dbReference type="EMBL" id="RHB27009.1"/>
    </source>
</evidence>
<dbReference type="Proteomes" id="UP000284161">
    <property type="component" value="Unassembled WGS sequence"/>
</dbReference>
<dbReference type="EMBL" id="QRUB01000002">
    <property type="protein sequence ID" value="RGR29436.1"/>
    <property type="molecule type" value="Genomic_DNA"/>
</dbReference>
<evidence type="ECO:0000313" key="4">
    <source>
        <dbReference type="EMBL" id="RGR29436.1"/>
    </source>
</evidence>
<sequence>MKIYASKRDKTCILIIFNGIGEAKISGSEYFCFLNKKEIYEKIAERDNTIAFDVCSAGTGVLYE</sequence>
<dbReference type="Proteomes" id="UP000467334">
    <property type="component" value="Unassembled WGS sequence"/>
</dbReference>
<protein>
    <submittedName>
        <fullName evidence="3">Uncharacterized protein</fullName>
    </submittedName>
</protein>
<evidence type="ECO:0000313" key="3">
    <source>
        <dbReference type="EMBL" id="RGM15153.1"/>
    </source>
</evidence>
<name>A0A3E4USC3_BACSE</name>
<evidence type="ECO:0000313" key="10">
    <source>
        <dbReference type="Proteomes" id="UP000467334"/>
    </source>
</evidence>
<dbReference type="Proteomes" id="UP000261223">
    <property type="component" value="Unassembled WGS sequence"/>
</dbReference>